<sequence>MPTTVHGVKSRPHGAKKCRPLQPNSGSLQSEMAHPGVRMWLGDPDEQAASKWGEADVPVASSSREAGQYTEPTETSWSYGTDHQNTDGQPETGWGAPEDATATEQSWNRPWPNERNREDDAVPVDDSWTRPWPETQSNARRTRKGNCLYFGQGYCPRGDACWFRHDQEAKPEPISSDEPAAPQAAPSGPVRVSEEPSFSEQLIHHCKVQFGASGVPEKVVSPFDSETLILSNYPAGISRDALLELAEPYGAVEDTTFRLTAGRC</sequence>
<evidence type="ECO:0000259" key="6">
    <source>
        <dbReference type="PROSITE" id="PS50103"/>
    </source>
</evidence>
<dbReference type="EMBL" id="JARKIF010000014">
    <property type="protein sequence ID" value="KAJ7623329.1"/>
    <property type="molecule type" value="Genomic_DNA"/>
</dbReference>
<keyword evidence="3 4" id="KW-0862">Zinc</keyword>
<evidence type="ECO:0000256" key="2">
    <source>
        <dbReference type="ARBA" id="ARBA00022771"/>
    </source>
</evidence>
<dbReference type="Proteomes" id="UP001221142">
    <property type="component" value="Unassembled WGS sequence"/>
</dbReference>
<feature type="zinc finger region" description="C3H1-type" evidence="4">
    <location>
        <begin position="141"/>
        <end position="168"/>
    </location>
</feature>
<feature type="region of interest" description="Disordered" evidence="5">
    <location>
        <begin position="1"/>
        <end position="139"/>
    </location>
</feature>
<name>A0AAD7FJ10_9AGAR</name>
<feature type="region of interest" description="Disordered" evidence="5">
    <location>
        <begin position="169"/>
        <end position="193"/>
    </location>
</feature>
<evidence type="ECO:0000256" key="4">
    <source>
        <dbReference type="PROSITE-ProRule" id="PRU00723"/>
    </source>
</evidence>
<dbReference type="AlphaFoldDB" id="A0AAD7FJ10"/>
<evidence type="ECO:0000313" key="8">
    <source>
        <dbReference type="Proteomes" id="UP001221142"/>
    </source>
</evidence>
<evidence type="ECO:0000256" key="5">
    <source>
        <dbReference type="SAM" id="MobiDB-lite"/>
    </source>
</evidence>
<gene>
    <name evidence="7" type="ORF">FB45DRAFT_102252</name>
</gene>
<feature type="domain" description="C3H1-type" evidence="6">
    <location>
        <begin position="141"/>
        <end position="168"/>
    </location>
</feature>
<keyword evidence="2 4" id="KW-0863">Zinc-finger</keyword>
<proteinExistence type="predicted"/>
<dbReference type="SUPFAM" id="SSF90229">
    <property type="entry name" value="CCCH zinc finger"/>
    <property type="match status" value="1"/>
</dbReference>
<reference evidence="7" key="1">
    <citation type="submission" date="2023-03" db="EMBL/GenBank/DDBJ databases">
        <title>Massive genome expansion in bonnet fungi (Mycena s.s.) driven by repeated elements and novel gene families across ecological guilds.</title>
        <authorList>
            <consortium name="Lawrence Berkeley National Laboratory"/>
            <person name="Harder C.B."/>
            <person name="Miyauchi S."/>
            <person name="Viragh M."/>
            <person name="Kuo A."/>
            <person name="Thoen E."/>
            <person name="Andreopoulos B."/>
            <person name="Lu D."/>
            <person name="Skrede I."/>
            <person name="Drula E."/>
            <person name="Henrissat B."/>
            <person name="Morin E."/>
            <person name="Kohler A."/>
            <person name="Barry K."/>
            <person name="LaButti K."/>
            <person name="Morin E."/>
            <person name="Salamov A."/>
            <person name="Lipzen A."/>
            <person name="Mereny Z."/>
            <person name="Hegedus B."/>
            <person name="Baldrian P."/>
            <person name="Stursova M."/>
            <person name="Weitz H."/>
            <person name="Taylor A."/>
            <person name="Grigoriev I.V."/>
            <person name="Nagy L.G."/>
            <person name="Martin F."/>
            <person name="Kauserud H."/>
        </authorList>
    </citation>
    <scope>NUCLEOTIDE SEQUENCE</scope>
    <source>
        <strain evidence="7">9284</strain>
    </source>
</reference>
<dbReference type="Gene3D" id="4.10.1000.10">
    <property type="entry name" value="Zinc finger, CCCH-type"/>
    <property type="match status" value="1"/>
</dbReference>
<evidence type="ECO:0000256" key="1">
    <source>
        <dbReference type="ARBA" id="ARBA00022723"/>
    </source>
</evidence>
<organism evidence="7 8">
    <name type="scientific">Roridomyces roridus</name>
    <dbReference type="NCBI Taxonomy" id="1738132"/>
    <lineage>
        <taxon>Eukaryota</taxon>
        <taxon>Fungi</taxon>
        <taxon>Dikarya</taxon>
        <taxon>Basidiomycota</taxon>
        <taxon>Agaricomycotina</taxon>
        <taxon>Agaricomycetes</taxon>
        <taxon>Agaricomycetidae</taxon>
        <taxon>Agaricales</taxon>
        <taxon>Marasmiineae</taxon>
        <taxon>Mycenaceae</taxon>
        <taxon>Roridomyces</taxon>
    </lineage>
</organism>
<evidence type="ECO:0000256" key="3">
    <source>
        <dbReference type="ARBA" id="ARBA00022833"/>
    </source>
</evidence>
<dbReference type="GO" id="GO:0008270">
    <property type="term" value="F:zinc ion binding"/>
    <property type="evidence" value="ECO:0007669"/>
    <property type="project" value="UniProtKB-KW"/>
</dbReference>
<dbReference type="PROSITE" id="PS50103">
    <property type="entry name" value="ZF_C3H1"/>
    <property type="match status" value="1"/>
</dbReference>
<evidence type="ECO:0000313" key="7">
    <source>
        <dbReference type="EMBL" id="KAJ7623329.1"/>
    </source>
</evidence>
<dbReference type="InterPro" id="IPR000571">
    <property type="entry name" value="Znf_CCCH"/>
</dbReference>
<accession>A0AAD7FJ10</accession>
<keyword evidence="8" id="KW-1185">Reference proteome</keyword>
<comment type="caution">
    <text evidence="7">The sequence shown here is derived from an EMBL/GenBank/DDBJ whole genome shotgun (WGS) entry which is preliminary data.</text>
</comment>
<dbReference type="InterPro" id="IPR036855">
    <property type="entry name" value="Znf_CCCH_sf"/>
</dbReference>
<keyword evidence="1 4" id="KW-0479">Metal-binding</keyword>
<feature type="compositionally biased region" description="Basic residues" evidence="5">
    <location>
        <begin position="8"/>
        <end position="19"/>
    </location>
</feature>
<protein>
    <recommendedName>
        <fullName evidence="6">C3H1-type domain-containing protein</fullName>
    </recommendedName>
</protein>
<feature type="compositionally biased region" description="Polar residues" evidence="5">
    <location>
        <begin position="60"/>
        <end position="89"/>
    </location>
</feature>